<accession>A0AAD4BMA7</accession>
<protein>
    <submittedName>
        <fullName evidence="1">Uncharacterized protein</fullName>
    </submittedName>
</protein>
<gene>
    <name evidence="1" type="ORF">L210DRAFT_3632805</name>
</gene>
<evidence type="ECO:0000313" key="1">
    <source>
        <dbReference type="EMBL" id="KAF8434369.1"/>
    </source>
</evidence>
<reference evidence="1" key="2">
    <citation type="journal article" date="2020" name="Nat. Commun.">
        <title>Large-scale genome sequencing of mycorrhizal fungi provides insights into the early evolution of symbiotic traits.</title>
        <authorList>
            <person name="Miyauchi S."/>
            <person name="Kiss E."/>
            <person name="Kuo A."/>
            <person name="Drula E."/>
            <person name="Kohler A."/>
            <person name="Sanchez-Garcia M."/>
            <person name="Morin E."/>
            <person name="Andreopoulos B."/>
            <person name="Barry K.W."/>
            <person name="Bonito G."/>
            <person name="Buee M."/>
            <person name="Carver A."/>
            <person name="Chen C."/>
            <person name="Cichocki N."/>
            <person name="Clum A."/>
            <person name="Culley D."/>
            <person name="Crous P.W."/>
            <person name="Fauchery L."/>
            <person name="Girlanda M."/>
            <person name="Hayes R.D."/>
            <person name="Keri Z."/>
            <person name="LaButti K."/>
            <person name="Lipzen A."/>
            <person name="Lombard V."/>
            <person name="Magnuson J."/>
            <person name="Maillard F."/>
            <person name="Murat C."/>
            <person name="Nolan M."/>
            <person name="Ohm R.A."/>
            <person name="Pangilinan J."/>
            <person name="Pereira M.F."/>
            <person name="Perotto S."/>
            <person name="Peter M."/>
            <person name="Pfister S."/>
            <person name="Riley R."/>
            <person name="Sitrit Y."/>
            <person name="Stielow J.B."/>
            <person name="Szollosi G."/>
            <person name="Zifcakova L."/>
            <person name="Stursova M."/>
            <person name="Spatafora J.W."/>
            <person name="Tedersoo L."/>
            <person name="Vaario L.M."/>
            <person name="Yamada A."/>
            <person name="Yan M."/>
            <person name="Wang P."/>
            <person name="Xu J."/>
            <person name="Bruns T."/>
            <person name="Baldrian P."/>
            <person name="Vilgalys R."/>
            <person name="Dunand C."/>
            <person name="Henrissat B."/>
            <person name="Grigoriev I.V."/>
            <person name="Hibbett D."/>
            <person name="Nagy L.G."/>
            <person name="Martin F.M."/>
        </authorList>
    </citation>
    <scope>NUCLEOTIDE SEQUENCE</scope>
    <source>
        <strain evidence="1">BED1</strain>
    </source>
</reference>
<dbReference type="AlphaFoldDB" id="A0AAD4BMA7"/>
<reference evidence="1" key="1">
    <citation type="submission" date="2019-10" db="EMBL/GenBank/DDBJ databases">
        <authorList>
            <consortium name="DOE Joint Genome Institute"/>
            <person name="Kuo A."/>
            <person name="Miyauchi S."/>
            <person name="Kiss E."/>
            <person name="Drula E."/>
            <person name="Kohler A."/>
            <person name="Sanchez-Garcia M."/>
            <person name="Andreopoulos B."/>
            <person name="Barry K.W."/>
            <person name="Bonito G."/>
            <person name="Buee M."/>
            <person name="Carver A."/>
            <person name="Chen C."/>
            <person name="Cichocki N."/>
            <person name="Clum A."/>
            <person name="Culley D."/>
            <person name="Crous P.W."/>
            <person name="Fauchery L."/>
            <person name="Girlanda M."/>
            <person name="Hayes R."/>
            <person name="Keri Z."/>
            <person name="LaButti K."/>
            <person name="Lipzen A."/>
            <person name="Lombard V."/>
            <person name="Magnuson J."/>
            <person name="Maillard F."/>
            <person name="Morin E."/>
            <person name="Murat C."/>
            <person name="Nolan M."/>
            <person name="Ohm R."/>
            <person name="Pangilinan J."/>
            <person name="Pereira M."/>
            <person name="Perotto S."/>
            <person name="Peter M."/>
            <person name="Riley R."/>
            <person name="Sitrit Y."/>
            <person name="Stielow B."/>
            <person name="Szollosi G."/>
            <person name="Zifcakova L."/>
            <person name="Stursova M."/>
            <person name="Spatafora J.W."/>
            <person name="Tedersoo L."/>
            <person name="Vaario L.-M."/>
            <person name="Yamada A."/>
            <person name="Yan M."/>
            <person name="Wang P."/>
            <person name="Xu J."/>
            <person name="Bruns T."/>
            <person name="Baldrian P."/>
            <person name="Vilgalys R."/>
            <person name="Henrissat B."/>
            <person name="Grigoriev I.V."/>
            <person name="Hibbett D."/>
            <person name="Nagy L.G."/>
            <person name="Martin F.M."/>
        </authorList>
    </citation>
    <scope>NUCLEOTIDE SEQUENCE</scope>
    <source>
        <strain evidence="1">BED1</strain>
    </source>
</reference>
<name>A0AAD4BMA7_BOLED</name>
<keyword evidence="2" id="KW-1185">Reference proteome</keyword>
<comment type="caution">
    <text evidence="1">The sequence shown here is derived from an EMBL/GenBank/DDBJ whole genome shotgun (WGS) entry which is preliminary data.</text>
</comment>
<proteinExistence type="predicted"/>
<evidence type="ECO:0000313" key="2">
    <source>
        <dbReference type="Proteomes" id="UP001194468"/>
    </source>
</evidence>
<organism evidence="1 2">
    <name type="scientific">Boletus edulis BED1</name>
    <dbReference type="NCBI Taxonomy" id="1328754"/>
    <lineage>
        <taxon>Eukaryota</taxon>
        <taxon>Fungi</taxon>
        <taxon>Dikarya</taxon>
        <taxon>Basidiomycota</taxon>
        <taxon>Agaricomycotina</taxon>
        <taxon>Agaricomycetes</taxon>
        <taxon>Agaricomycetidae</taxon>
        <taxon>Boletales</taxon>
        <taxon>Boletineae</taxon>
        <taxon>Boletaceae</taxon>
        <taxon>Boletoideae</taxon>
        <taxon>Boletus</taxon>
    </lineage>
</organism>
<dbReference type="Proteomes" id="UP001194468">
    <property type="component" value="Unassembled WGS sequence"/>
</dbReference>
<dbReference type="EMBL" id="WHUW01000029">
    <property type="protein sequence ID" value="KAF8434369.1"/>
    <property type="molecule type" value="Genomic_DNA"/>
</dbReference>
<sequence length="235" mass="26610">MDWKAWQILNGTRSRFRNRTRGVGLSLRILWGRIKVRKIDKIKQRLVEMFREIGFKLSNGRLPWSTLEADLRKKGYMIVNWLQGVVCDRDKVVSGRSVEDADKLYDPLLVDERLPCGGGKILNIYGTTSRVAEPSTRIGSFSDMQAAEVQNDYGINVWRTSTPSEEAAVTFGNEGVFSGSLRPPISRGIKIIPWIILQAEPAPKQLQLGCCSAARRDLPVFGTYAEHPPKKQRYM</sequence>